<dbReference type="PANTHER" id="PTHR20905:SF32">
    <property type="entry name" value="ARYLALKYLAMINE N-ACETYLTRANSFERASE-LIKE 7, ISOFORM A"/>
    <property type="match status" value="1"/>
</dbReference>
<name>A0AAN7S9M9_9COLE</name>
<keyword evidence="2" id="KW-1185">Reference proteome</keyword>
<sequence>MWERPTSVLFPSVWKRFKGRKEINGSIPKFWIQDIPVEEFDNVVDCMINQFCGDEPLTKYSDLRNDAQSVKEIRQMWYGALNDKLGIICYMENPNENGKPIFAGINCTHKKENNHDDSKYSGEATCKVLDTMNFLMKQKNAFEELGTDVLLGGLGLYVPPEFRGQNIGLELLHAREDLCKAVGIKASVTVFTAVFSQILAERAGYKVLYEISYEDIEKINSRLVFPGRKEINRSIPTFWIQDIPVKEFDNVVDCMINRFCSDEPLTIYSHLRNDPQSVKQMRQMWYRALNDKLGLVCYMENPNDNGKPIFAGVNCMYTKENTHDEPKYSGEAACKVLDTLDFAMKQKNAFEVLDTDVLIGGFGIYVLPEFRGQNIGLELLKTRKDLGKAVGIKASVTVFTAAYSQILAEQAGFKVLYEISYEDIEKINSRLAFPGIQNHTKMIKYCYKIFS</sequence>
<dbReference type="AlphaFoldDB" id="A0AAN7S9M9"/>
<protein>
    <recommendedName>
        <fullName evidence="3">N-acetyltransferase domain-containing protein</fullName>
    </recommendedName>
</protein>
<dbReference type="EMBL" id="JARPUR010000003">
    <property type="protein sequence ID" value="KAK4880261.1"/>
    <property type="molecule type" value="Genomic_DNA"/>
</dbReference>
<accession>A0AAN7S9M9</accession>
<comment type="caution">
    <text evidence="1">The sequence shown here is derived from an EMBL/GenBank/DDBJ whole genome shotgun (WGS) entry which is preliminary data.</text>
</comment>
<evidence type="ECO:0008006" key="3">
    <source>
        <dbReference type="Google" id="ProtNLM"/>
    </source>
</evidence>
<dbReference type="Gene3D" id="3.40.630.30">
    <property type="match status" value="2"/>
</dbReference>
<proteinExistence type="predicted"/>
<gene>
    <name evidence="1" type="ORF">RN001_008407</name>
</gene>
<dbReference type="PANTHER" id="PTHR20905">
    <property type="entry name" value="N-ACETYLTRANSFERASE-RELATED"/>
    <property type="match status" value="1"/>
</dbReference>
<dbReference type="Proteomes" id="UP001353858">
    <property type="component" value="Unassembled WGS sequence"/>
</dbReference>
<dbReference type="CDD" id="cd04301">
    <property type="entry name" value="NAT_SF"/>
    <property type="match status" value="2"/>
</dbReference>
<reference evidence="2" key="1">
    <citation type="submission" date="2023-01" db="EMBL/GenBank/DDBJ databases">
        <title>Key to firefly adult light organ development and bioluminescence: homeobox transcription factors regulate luciferase expression and transportation to peroxisome.</title>
        <authorList>
            <person name="Fu X."/>
        </authorList>
    </citation>
    <scope>NUCLEOTIDE SEQUENCE [LARGE SCALE GENOMIC DNA]</scope>
</reference>
<evidence type="ECO:0000313" key="1">
    <source>
        <dbReference type="EMBL" id="KAK4880261.1"/>
    </source>
</evidence>
<dbReference type="SUPFAM" id="SSF55729">
    <property type="entry name" value="Acyl-CoA N-acyltransferases (Nat)"/>
    <property type="match status" value="2"/>
</dbReference>
<organism evidence="1 2">
    <name type="scientific">Aquatica leii</name>
    <dbReference type="NCBI Taxonomy" id="1421715"/>
    <lineage>
        <taxon>Eukaryota</taxon>
        <taxon>Metazoa</taxon>
        <taxon>Ecdysozoa</taxon>
        <taxon>Arthropoda</taxon>
        <taxon>Hexapoda</taxon>
        <taxon>Insecta</taxon>
        <taxon>Pterygota</taxon>
        <taxon>Neoptera</taxon>
        <taxon>Endopterygota</taxon>
        <taxon>Coleoptera</taxon>
        <taxon>Polyphaga</taxon>
        <taxon>Elateriformia</taxon>
        <taxon>Elateroidea</taxon>
        <taxon>Lampyridae</taxon>
        <taxon>Luciolinae</taxon>
        <taxon>Aquatica</taxon>
    </lineage>
</organism>
<evidence type="ECO:0000313" key="2">
    <source>
        <dbReference type="Proteomes" id="UP001353858"/>
    </source>
</evidence>
<dbReference type="InterPro" id="IPR016181">
    <property type="entry name" value="Acyl_CoA_acyltransferase"/>
</dbReference>
<dbReference type="GO" id="GO:0008080">
    <property type="term" value="F:N-acetyltransferase activity"/>
    <property type="evidence" value="ECO:0007669"/>
    <property type="project" value="TreeGrafter"/>
</dbReference>